<protein>
    <submittedName>
        <fullName evidence="1">Uncharacterized protein</fullName>
    </submittedName>
</protein>
<dbReference type="EMBL" id="WJQU01002254">
    <property type="protein sequence ID" value="KAJ6633051.1"/>
    <property type="molecule type" value="Genomic_DNA"/>
</dbReference>
<keyword evidence="2" id="KW-1185">Reference proteome</keyword>
<reference evidence="1" key="1">
    <citation type="submission" date="2022-07" db="EMBL/GenBank/DDBJ databases">
        <authorList>
            <person name="Trinca V."/>
            <person name="Uliana J.V.C."/>
            <person name="Torres T.T."/>
            <person name="Ward R.J."/>
            <person name="Monesi N."/>
        </authorList>
    </citation>
    <scope>NUCLEOTIDE SEQUENCE</scope>
    <source>
        <strain evidence="1">HSMRA1968</strain>
        <tissue evidence="1">Whole embryos</tissue>
    </source>
</reference>
<name>A0A9Q0RTF7_9DIPT</name>
<organism evidence="1 2">
    <name type="scientific">Pseudolycoriella hygida</name>
    <dbReference type="NCBI Taxonomy" id="35572"/>
    <lineage>
        <taxon>Eukaryota</taxon>
        <taxon>Metazoa</taxon>
        <taxon>Ecdysozoa</taxon>
        <taxon>Arthropoda</taxon>
        <taxon>Hexapoda</taxon>
        <taxon>Insecta</taxon>
        <taxon>Pterygota</taxon>
        <taxon>Neoptera</taxon>
        <taxon>Endopterygota</taxon>
        <taxon>Diptera</taxon>
        <taxon>Nematocera</taxon>
        <taxon>Sciaroidea</taxon>
        <taxon>Sciaridae</taxon>
        <taxon>Pseudolycoriella</taxon>
    </lineage>
</organism>
<comment type="caution">
    <text evidence="1">The sequence shown here is derived from an EMBL/GenBank/DDBJ whole genome shotgun (WGS) entry which is preliminary data.</text>
</comment>
<dbReference type="AlphaFoldDB" id="A0A9Q0RTF7"/>
<gene>
    <name evidence="1" type="ORF">Bhyg_17395</name>
</gene>
<proteinExistence type="predicted"/>
<sequence>MNAKDIAHFLYKGEGLNKTAI</sequence>
<dbReference type="Proteomes" id="UP001151699">
    <property type="component" value="Unassembled WGS sequence"/>
</dbReference>
<evidence type="ECO:0000313" key="1">
    <source>
        <dbReference type="EMBL" id="KAJ6633051.1"/>
    </source>
</evidence>
<evidence type="ECO:0000313" key="2">
    <source>
        <dbReference type="Proteomes" id="UP001151699"/>
    </source>
</evidence>
<feature type="non-terminal residue" evidence="1">
    <location>
        <position position="21"/>
    </location>
</feature>
<accession>A0A9Q0RTF7</accession>